<dbReference type="Proteomes" id="UP000307592">
    <property type="component" value="Unassembled WGS sequence"/>
</dbReference>
<comment type="caution">
    <text evidence="1">The sequence shown here is derived from an EMBL/GenBank/DDBJ whole genome shotgun (WGS) entry which is preliminary data.</text>
</comment>
<organism evidence="1 2">
    <name type="scientific">Photorhabdus luminescens subsp. sonorensis</name>
    <dbReference type="NCBI Taxonomy" id="1173677"/>
    <lineage>
        <taxon>Bacteria</taxon>
        <taxon>Pseudomonadati</taxon>
        <taxon>Pseudomonadota</taxon>
        <taxon>Gammaproteobacteria</taxon>
        <taxon>Enterobacterales</taxon>
        <taxon>Morganellaceae</taxon>
        <taxon>Photorhabdus</taxon>
    </lineage>
</organism>
<evidence type="ECO:0000313" key="2">
    <source>
        <dbReference type="Proteomes" id="UP000307592"/>
    </source>
</evidence>
<evidence type="ECO:0000313" key="1">
    <source>
        <dbReference type="EMBL" id="TNH43790.1"/>
    </source>
</evidence>
<proteinExistence type="predicted"/>
<sequence length="184" mass="21769">MKINKQLFELAQCEAYIARYLMSEINWFIAMQYLRLSYEYDQRMALRYVISCMFSSIYDVNFNILEINNMKTRGQIADERLLAYEKVFFKTPSEEEIIEQKIESKRDELTLESLKGIIRDARICGFILSNDDLNGLADSDFIDEYLYDVQTEILKSISMIERYIELNQAQDPAEWELLDASGWL</sequence>
<protein>
    <submittedName>
        <fullName evidence="1">Uncharacterized protein</fullName>
    </submittedName>
</protein>
<name>A0A5C4RIA8_PHOLU</name>
<accession>A0A5C4RIA8</accession>
<reference evidence="1 2" key="1">
    <citation type="submission" date="2019-01" db="EMBL/GenBank/DDBJ databases">
        <title>Draft genome assembly of Photorhabdus luminescens subsp. sonorensis Caborca.</title>
        <authorList>
            <person name="Duong D.A."/>
            <person name="Espinosa-Artiles P."/>
            <person name="Orozco R.A."/>
            <person name="Molnar I."/>
            <person name="Stock P."/>
        </authorList>
    </citation>
    <scope>NUCLEOTIDE SEQUENCE [LARGE SCALE GENOMIC DNA]</scope>
    <source>
        <strain evidence="1 2">Caborca</strain>
    </source>
</reference>
<dbReference type="RefSeq" id="WP_139655495.1">
    <property type="nucleotide sequence ID" value="NZ_CAWOQH010000024.1"/>
</dbReference>
<dbReference type="AlphaFoldDB" id="A0A5C4RIA8"/>
<dbReference type="EMBL" id="SBIJ01000012">
    <property type="protein sequence ID" value="TNH43790.1"/>
    <property type="molecule type" value="Genomic_DNA"/>
</dbReference>
<gene>
    <name evidence="1" type="ORF">EP164_09600</name>
</gene>